<proteinExistence type="predicted"/>
<accession>A0A086J9R7</accession>
<organism evidence="2 3">
    <name type="scientific">Toxoplasma gondii p89</name>
    <dbReference type="NCBI Taxonomy" id="943119"/>
    <lineage>
        <taxon>Eukaryota</taxon>
        <taxon>Sar</taxon>
        <taxon>Alveolata</taxon>
        <taxon>Apicomplexa</taxon>
        <taxon>Conoidasida</taxon>
        <taxon>Coccidia</taxon>
        <taxon>Eucoccidiorida</taxon>
        <taxon>Eimeriorina</taxon>
        <taxon>Sarcocystidae</taxon>
        <taxon>Toxoplasma</taxon>
    </lineage>
</organism>
<comment type="caution">
    <text evidence="2">The sequence shown here is derived from an EMBL/GenBank/DDBJ whole genome shotgun (WGS) entry which is preliminary data.</text>
</comment>
<dbReference type="EMBL" id="AEYI02002275">
    <property type="protein sequence ID" value="KFG28885.1"/>
    <property type="molecule type" value="Genomic_DNA"/>
</dbReference>
<dbReference type="Proteomes" id="UP000028828">
    <property type="component" value="Unassembled WGS sequence"/>
</dbReference>
<evidence type="ECO:0000313" key="2">
    <source>
        <dbReference type="EMBL" id="KFG28885.1"/>
    </source>
</evidence>
<reference evidence="2 3" key="1">
    <citation type="submission" date="2014-03" db="EMBL/GenBank/DDBJ databases">
        <authorList>
            <person name="Sibley D."/>
            <person name="Venepally P."/>
            <person name="Karamycheva S."/>
            <person name="Hadjithomas M."/>
            <person name="Khan A."/>
            <person name="Brunk B."/>
            <person name="Roos D."/>
            <person name="Caler E."/>
            <person name="Lorenzi H."/>
        </authorList>
    </citation>
    <scope>NUCLEOTIDE SEQUENCE [LARGE SCALE GENOMIC DNA]</scope>
    <source>
        <strain evidence="3">p89</strain>
    </source>
</reference>
<evidence type="ECO:0000256" key="1">
    <source>
        <dbReference type="SAM" id="MobiDB-lite"/>
    </source>
</evidence>
<name>A0A086J9R7_TOXGO</name>
<protein>
    <submittedName>
        <fullName evidence="2">Dense granule protein GRA12</fullName>
    </submittedName>
</protein>
<dbReference type="AlphaFoldDB" id="A0A086J9R7"/>
<feature type="region of interest" description="Disordered" evidence="1">
    <location>
        <begin position="408"/>
        <end position="436"/>
    </location>
</feature>
<gene>
    <name evidence="2" type="ORF">TGP89_288650</name>
</gene>
<evidence type="ECO:0000313" key="3">
    <source>
        <dbReference type="Proteomes" id="UP000028828"/>
    </source>
</evidence>
<dbReference type="VEuPathDB" id="ToxoDB:TGP89_288650"/>
<sequence length="436" mass="47956">MRAIMASTQQFLRPVGSRPLAGISVVVVVALAIALGTAADVGRHVGGFSGPFPMTLRSGQWRLDHGACFVGKAKNLVVDPLPRVSPQGPQPLDVTTTGSALCWWLDSMYAAHMSLKAAWEKRHQEAKNRTSWLNLWRRFNNWWASFPEFQIDVSVLYLDLWNDDFYGHPLPWFSAEFSYTPPSGRYAYNLFDKLQSHFASAPGTAVQEVFLLLAPAPTFNQPVEKRSSIVARAATVAAGNELFKEALGHQRVDEVLSMVPADPFRLMLSTSAFSFQAKIGDFWERGLDCMLGSRLNLRWDQVGTSVCRYMTAKASETGSGLAASFLNTVEVRVTGMDFFNHAAPVFKTEFIEGIITKRATYIPVSMYLSTDPTLTHEYEAAKTVKRAVQAGRVGAALARGLVNFARATNQKADESHEGQTKTPTSGVRGSAGSKHN</sequence>